<evidence type="ECO:0000256" key="2">
    <source>
        <dbReference type="ARBA" id="ARBA00023121"/>
    </source>
</evidence>
<dbReference type="InterPro" id="IPR022271">
    <property type="entry name" value="Lipocalin_ApoD"/>
</dbReference>
<evidence type="ECO:0000256" key="1">
    <source>
        <dbReference type="ARBA" id="ARBA00006889"/>
    </source>
</evidence>
<dbReference type="InterPro" id="IPR000566">
    <property type="entry name" value="Lipocln_cytosolic_FA-bd_dom"/>
</dbReference>
<sequence length="194" mass="22324">MKSLLIALLVVALSHQVTSQSLGICVKTPIIKDFNSTRYLGKWYEIERFNYLFEPPNLDCVVATYGYLNETAVTVNNIAFNLKTNKTTGRNGYAYIPNLAAPNKLSVVLPIELYNVTFFQNEGPYEVLETDYETYALVYSCTQVVYDLVKLEVVWILSRKPTMDEKEIDYLKQRTASYKLDTSKFFRINQNCGY</sequence>
<comment type="similarity">
    <text evidence="1 4">Belongs to the calycin superfamily. Lipocalin family.</text>
</comment>
<feature type="chain" id="PRO_5033202404" description="Lipocalin/cytosolic fatty-acid binding domain-containing protein" evidence="4">
    <location>
        <begin position="20"/>
        <end position="194"/>
    </location>
</feature>
<dbReference type="GO" id="GO:0031409">
    <property type="term" value="F:pigment binding"/>
    <property type="evidence" value="ECO:0007669"/>
    <property type="project" value="InterPro"/>
</dbReference>
<keyword evidence="3" id="KW-1015">Disulfide bond</keyword>
<dbReference type="InterPro" id="IPR022272">
    <property type="entry name" value="Lipocalin_CS"/>
</dbReference>
<keyword evidence="7" id="KW-1185">Reference proteome</keyword>
<dbReference type="PANTHER" id="PTHR10612:SF34">
    <property type="entry name" value="APOLIPOPROTEIN D"/>
    <property type="match status" value="1"/>
</dbReference>
<dbReference type="PRINTS" id="PR01273">
    <property type="entry name" value="INVTBRTCOLOR"/>
</dbReference>
<feature type="signal peptide" evidence="4">
    <location>
        <begin position="1"/>
        <end position="19"/>
    </location>
</feature>
<keyword evidence="2" id="KW-0446">Lipid-binding</keyword>
<dbReference type="EMBL" id="CAJNOC010000007">
    <property type="protein sequence ID" value="CAF0704577.1"/>
    <property type="molecule type" value="Genomic_DNA"/>
</dbReference>
<dbReference type="GO" id="GO:0000302">
    <property type="term" value="P:response to reactive oxygen species"/>
    <property type="evidence" value="ECO:0007669"/>
    <property type="project" value="TreeGrafter"/>
</dbReference>
<reference evidence="6" key="1">
    <citation type="submission" date="2021-02" db="EMBL/GenBank/DDBJ databases">
        <authorList>
            <person name="Nowell W R."/>
        </authorList>
    </citation>
    <scope>NUCLEOTIDE SEQUENCE</scope>
    <source>
        <strain evidence="6">Ploen Becks lab</strain>
    </source>
</reference>
<dbReference type="GO" id="GO:0006629">
    <property type="term" value="P:lipid metabolic process"/>
    <property type="evidence" value="ECO:0007669"/>
    <property type="project" value="TreeGrafter"/>
</dbReference>
<dbReference type="Proteomes" id="UP000663879">
    <property type="component" value="Unassembled WGS sequence"/>
</dbReference>
<dbReference type="AlphaFoldDB" id="A0A813M2X6"/>
<dbReference type="Pfam" id="PF08212">
    <property type="entry name" value="Lipocalin_2"/>
    <property type="match status" value="1"/>
</dbReference>
<evidence type="ECO:0000259" key="5">
    <source>
        <dbReference type="Pfam" id="PF08212"/>
    </source>
</evidence>
<organism evidence="6 7">
    <name type="scientific">Brachionus calyciflorus</name>
    <dbReference type="NCBI Taxonomy" id="104777"/>
    <lineage>
        <taxon>Eukaryota</taxon>
        <taxon>Metazoa</taxon>
        <taxon>Spiralia</taxon>
        <taxon>Gnathifera</taxon>
        <taxon>Rotifera</taxon>
        <taxon>Eurotatoria</taxon>
        <taxon>Monogononta</taxon>
        <taxon>Pseudotrocha</taxon>
        <taxon>Ploima</taxon>
        <taxon>Brachionidae</taxon>
        <taxon>Brachionus</taxon>
    </lineage>
</organism>
<dbReference type="PIRSF" id="PIRSF036893">
    <property type="entry name" value="Lipocalin_ApoD"/>
    <property type="match status" value="1"/>
</dbReference>
<feature type="domain" description="Lipocalin/cytosolic fatty-acid binding" evidence="5">
    <location>
        <begin position="37"/>
        <end position="189"/>
    </location>
</feature>
<evidence type="ECO:0000256" key="3">
    <source>
        <dbReference type="ARBA" id="ARBA00023157"/>
    </source>
</evidence>
<dbReference type="PANTHER" id="PTHR10612">
    <property type="entry name" value="APOLIPOPROTEIN D"/>
    <property type="match status" value="1"/>
</dbReference>
<dbReference type="PROSITE" id="PS00213">
    <property type="entry name" value="LIPOCALIN"/>
    <property type="match status" value="1"/>
</dbReference>
<gene>
    <name evidence="6" type="ORF">OXX778_LOCUS169</name>
</gene>
<comment type="caution">
    <text evidence="6">The sequence shown here is derived from an EMBL/GenBank/DDBJ whole genome shotgun (WGS) entry which is preliminary data.</text>
</comment>
<dbReference type="InterPro" id="IPR003057">
    <property type="entry name" value="Invtbrt_color"/>
</dbReference>
<evidence type="ECO:0000313" key="6">
    <source>
        <dbReference type="EMBL" id="CAF0704577.1"/>
    </source>
</evidence>
<accession>A0A813M2X6</accession>
<dbReference type="GO" id="GO:0005737">
    <property type="term" value="C:cytoplasm"/>
    <property type="evidence" value="ECO:0007669"/>
    <property type="project" value="TreeGrafter"/>
</dbReference>
<evidence type="ECO:0000313" key="7">
    <source>
        <dbReference type="Proteomes" id="UP000663879"/>
    </source>
</evidence>
<evidence type="ECO:0000256" key="4">
    <source>
        <dbReference type="PIRNR" id="PIRNR036893"/>
    </source>
</evidence>
<proteinExistence type="inferred from homology"/>
<keyword evidence="4" id="KW-0732">Signal</keyword>
<dbReference type="Gene3D" id="2.40.128.20">
    <property type="match status" value="1"/>
</dbReference>
<name>A0A813M2X6_9BILA</name>
<dbReference type="OrthoDB" id="565904at2759"/>
<dbReference type="GO" id="GO:0008289">
    <property type="term" value="F:lipid binding"/>
    <property type="evidence" value="ECO:0007669"/>
    <property type="project" value="UniProtKB-KW"/>
</dbReference>
<dbReference type="SUPFAM" id="SSF50814">
    <property type="entry name" value="Lipocalins"/>
    <property type="match status" value="1"/>
</dbReference>
<protein>
    <recommendedName>
        <fullName evidence="5">Lipocalin/cytosolic fatty-acid binding domain-containing protein</fullName>
    </recommendedName>
</protein>
<dbReference type="InterPro" id="IPR012674">
    <property type="entry name" value="Calycin"/>
</dbReference>